<evidence type="ECO:0000256" key="1">
    <source>
        <dbReference type="SAM" id="SignalP"/>
    </source>
</evidence>
<dbReference type="RefSeq" id="WP_084123683.1">
    <property type="nucleotide sequence ID" value="NZ_LT838813.1"/>
</dbReference>
<accession>A0A1W2HBT2</accession>
<feature type="signal peptide" evidence="1">
    <location>
        <begin position="1"/>
        <end position="19"/>
    </location>
</feature>
<name>A0A1W2HBT2_9BACT</name>
<dbReference type="Pfam" id="PF02635">
    <property type="entry name" value="DsrE"/>
    <property type="match status" value="1"/>
</dbReference>
<keyword evidence="3" id="KW-1185">Reference proteome</keyword>
<dbReference type="EMBL" id="LT838813">
    <property type="protein sequence ID" value="SMD46251.1"/>
    <property type="molecule type" value="Genomic_DNA"/>
</dbReference>
<dbReference type="Gene3D" id="3.40.1260.10">
    <property type="entry name" value="DsrEFH-like"/>
    <property type="match status" value="1"/>
</dbReference>
<protein>
    <submittedName>
        <fullName evidence="2">Uncharacterized protein</fullName>
    </submittedName>
</protein>
<reference evidence="3" key="1">
    <citation type="submission" date="2017-04" db="EMBL/GenBank/DDBJ databases">
        <authorList>
            <person name="Varghese N."/>
            <person name="Submissions S."/>
        </authorList>
    </citation>
    <scope>NUCLEOTIDE SEQUENCE [LARGE SCALE GENOMIC DNA]</scope>
    <source>
        <strain evidence="3">DSM 16537</strain>
    </source>
</reference>
<sequence length="139" mass="15476">MRSLISTFFLLVIGLPVHAQVVSEAEHRIVFQLVSGNSETHTKFLRQIDNILTAAPNSKIEVVTHGMGVDLLKAKDNGFELDLKSLTGKGVNFVICENTLKQRKLEKNQFLSLANFVPSAILELVIKQEQGWIYIKAGD</sequence>
<evidence type="ECO:0000313" key="2">
    <source>
        <dbReference type="EMBL" id="SMD46251.1"/>
    </source>
</evidence>
<organism evidence="2 3">
    <name type="scientific">Aquiflexum balticum DSM 16537</name>
    <dbReference type="NCBI Taxonomy" id="758820"/>
    <lineage>
        <taxon>Bacteria</taxon>
        <taxon>Pseudomonadati</taxon>
        <taxon>Bacteroidota</taxon>
        <taxon>Cytophagia</taxon>
        <taxon>Cytophagales</taxon>
        <taxon>Cyclobacteriaceae</taxon>
        <taxon>Aquiflexum</taxon>
    </lineage>
</organism>
<keyword evidence="1" id="KW-0732">Signal</keyword>
<gene>
    <name evidence="2" type="ORF">SAMN00777080_4932</name>
</gene>
<dbReference type="SUPFAM" id="SSF75169">
    <property type="entry name" value="DsrEFH-like"/>
    <property type="match status" value="1"/>
</dbReference>
<dbReference type="InterPro" id="IPR027396">
    <property type="entry name" value="DsrEFH-like"/>
</dbReference>
<evidence type="ECO:0000313" key="3">
    <source>
        <dbReference type="Proteomes" id="UP000192333"/>
    </source>
</evidence>
<proteinExistence type="predicted"/>
<dbReference type="OrthoDB" id="678766at2"/>
<dbReference type="PANTHER" id="PTHR37691:SF1">
    <property type="entry name" value="BLR3518 PROTEIN"/>
    <property type="match status" value="1"/>
</dbReference>
<dbReference type="InterPro" id="IPR003787">
    <property type="entry name" value="Sulphur_relay_DsrE/F-like"/>
</dbReference>
<dbReference type="PANTHER" id="PTHR37691">
    <property type="entry name" value="BLR3518 PROTEIN"/>
    <property type="match status" value="1"/>
</dbReference>
<dbReference type="Proteomes" id="UP000192333">
    <property type="component" value="Chromosome I"/>
</dbReference>
<dbReference type="AlphaFoldDB" id="A0A1W2HBT2"/>
<feature type="chain" id="PRO_5012438909" evidence="1">
    <location>
        <begin position="20"/>
        <end position="139"/>
    </location>
</feature>
<dbReference type="STRING" id="758820.SAMN00777080_4932"/>